<keyword evidence="3" id="KW-1185">Reference proteome</keyword>
<evidence type="ECO:0000313" key="2">
    <source>
        <dbReference type="EMBL" id="MCI46239.1"/>
    </source>
</evidence>
<protein>
    <submittedName>
        <fullName evidence="2">Uncharacterized protein</fullName>
    </submittedName>
</protein>
<sequence length="48" mass="5313">MRKFGTARISSGSSIASKERETPLATPSKDTKNELHKHPSFSPLTEKK</sequence>
<evidence type="ECO:0000313" key="3">
    <source>
        <dbReference type="Proteomes" id="UP000265520"/>
    </source>
</evidence>
<name>A0A392SC47_9FABA</name>
<accession>A0A392SC47</accession>
<comment type="caution">
    <text evidence="2">The sequence shown here is derived from an EMBL/GenBank/DDBJ whole genome shotgun (WGS) entry which is preliminary data.</text>
</comment>
<organism evidence="2 3">
    <name type="scientific">Trifolium medium</name>
    <dbReference type="NCBI Taxonomy" id="97028"/>
    <lineage>
        <taxon>Eukaryota</taxon>
        <taxon>Viridiplantae</taxon>
        <taxon>Streptophyta</taxon>
        <taxon>Embryophyta</taxon>
        <taxon>Tracheophyta</taxon>
        <taxon>Spermatophyta</taxon>
        <taxon>Magnoliopsida</taxon>
        <taxon>eudicotyledons</taxon>
        <taxon>Gunneridae</taxon>
        <taxon>Pentapetalae</taxon>
        <taxon>rosids</taxon>
        <taxon>fabids</taxon>
        <taxon>Fabales</taxon>
        <taxon>Fabaceae</taxon>
        <taxon>Papilionoideae</taxon>
        <taxon>50 kb inversion clade</taxon>
        <taxon>NPAAA clade</taxon>
        <taxon>Hologalegina</taxon>
        <taxon>IRL clade</taxon>
        <taxon>Trifolieae</taxon>
        <taxon>Trifolium</taxon>
    </lineage>
</organism>
<dbReference type="Proteomes" id="UP000265520">
    <property type="component" value="Unassembled WGS sequence"/>
</dbReference>
<evidence type="ECO:0000256" key="1">
    <source>
        <dbReference type="SAM" id="MobiDB-lite"/>
    </source>
</evidence>
<dbReference type="EMBL" id="LXQA010354511">
    <property type="protein sequence ID" value="MCI46239.1"/>
    <property type="molecule type" value="Genomic_DNA"/>
</dbReference>
<feature type="region of interest" description="Disordered" evidence="1">
    <location>
        <begin position="1"/>
        <end position="48"/>
    </location>
</feature>
<feature type="non-terminal residue" evidence="2">
    <location>
        <position position="48"/>
    </location>
</feature>
<reference evidence="2 3" key="1">
    <citation type="journal article" date="2018" name="Front. Plant Sci.">
        <title>Red Clover (Trifolium pratense) and Zigzag Clover (T. medium) - A Picture of Genomic Similarities and Differences.</title>
        <authorList>
            <person name="Dluhosova J."/>
            <person name="Istvanek J."/>
            <person name="Nedelnik J."/>
            <person name="Repkova J."/>
        </authorList>
    </citation>
    <scope>NUCLEOTIDE SEQUENCE [LARGE SCALE GENOMIC DNA]</scope>
    <source>
        <strain evidence="3">cv. 10/8</strain>
        <tissue evidence="2">Leaf</tissue>
    </source>
</reference>
<dbReference type="AlphaFoldDB" id="A0A392SC47"/>
<proteinExistence type="predicted"/>